<dbReference type="EMBL" id="JAARVD010000008">
    <property type="protein sequence ID" value="MBC1798070.1"/>
    <property type="molecule type" value="Genomic_DNA"/>
</dbReference>
<evidence type="ECO:0000313" key="7">
    <source>
        <dbReference type="Proteomes" id="UP000029844"/>
    </source>
</evidence>
<dbReference type="PANTHER" id="PTHR40031:SF1">
    <property type="entry name" value="MEMBRANE-BOUND METAL-DEPENDENT HYDROLASE"/>
    <property type="match status" value="1"/>
</dbReference>
<evidence type="ECO:0000313" key="6">
    <source>
        <dbReference type="EMBL" id="MBC2242127.1"/>
    </source>
</evidence>
<dbReference type="Proteomes" id="UP000546806">
    <property type="component" value="Unassembled WGS sequence"/>
</dbReference>
<protein>
    <submittedName>
        <fullName evidence="2">Metal-dependent hydrolase</fullName>
    </submittedName>
</protein>
<dbReference type="AlphaFoldDB" id="A0A099WH77"/>
<organism evidence="2 7">
    <name type="scientific">Listeria booriae</name>
    <dbReference type="NCBI Taxonomy" id="1552123"/>
    <lineage>
        <taxon>Bacteria</taxon>
        <taxon>Bacillati</taxon>
        <taxon>Bacillota</taxon>
        <taxon>Bacilli</taxon>
        <taxon>Bacillales</taxon>
        <taxon>Listeriaceae</taxon>
        <taxon>Listeria</taxon>
    </lineage>
</organism>
<keyword evidence="1" id="KW-0812">Transmembrane</keyword>
<keyword evidence="2" id="KW-0378">Hydrolase</keyword>
<accession>A0A099WH77</accession>
<dbReference type="OrthoDB" id="110250at2"/>
<dbReference type="InterPro" id="IPR007404">
    <property type="entry name" value="YdjM-like"/>
</dbReference>
<evidence type="ECO:0000313" key="4">
    <source>
        <dbReference type="EMBL" id="MBC1798070.1"/>
    </source>
</evidence>
<evidence type="ECO:0000313" key="2">
    <source>
        <dbReference type="EMBL" id="KGL44352.1"/>
    </source>
</evidence>
<dbReference type="Proteomes" id="UP000548082">
    <property type="component" value="Unassembled WGS sequence"/>
</dbReference>
<dbReference type="PANTHER" id="PTHR40031">
    <property type="entry name" value="HYPOTHETICAL MEMBRANE SPANNING PROTEIN"/>
    <property type="match status" value="1"/>
</dbReference>
<dbReference type="Proteomes" id="UP000029844">
    <property type="component" value="Unassembled WGS sequence"/>
</dbReference>
<reference evidence="2 7" key="1">
    <citation type="submission" date="2014-05" db="EMBL/GenBank/DDBJ databases">
        <title>Novel Listeriaceae from food processing environments.</title>
        <authorList>
            <person name="den Bakker H.C."/>
        </authorList>
    </citation>
    <scope>NUCLEOTIDE SEQUENCE [LARGE SCALE GENOMIC DNA]</scope>
    <source>
        <strain evidence="2 7">FSL A5-0281</strain>
    </source>
</reference>
<dbReference type="GO" id="GO:0016787">
    <property type="term" value="F:hydrolase activity"/>
    <property type="evidence" value="ECO:0007669"/>
    <property type="project" value="UniProtKB-KW"/>
</dbReference>
<evidence type="ECO:0000313" key="10">
    <source>
        <dbReference type="Proteomes" id="UP000548082"/>
    </source>
</evidence>
<dbReference type="InterPro" id="IPR053170">
    <property type="entry name" value="Transcription_regulator"/>
</dbReference>
<dbReference type="EMBL" id="JAARVG010000014">
    <property type="protein sequence ID" value="MBC1794550.1"/>
    <property type="molecule type" value="Genomic_DNA"/>
</dbReference>
<dbReference type="EMBL" id="JAARZA010000010">
    <property type="protein sequence ID" value="MBC2242127.1"/>
    <property type="molecule type" value="Genomic_DNA"/>
</dbReference>
<name>A0A099WH77_9LIST</name>
<feature type="transmembrane region" description="Helical" evidence="1">
    <location>
        <begin position="127"/>
        <end position="153"/>
    </location>
</feature>
<feature type="transmembrane region" description="Helical" evidence="1">
    <location>
        <begin position="159"/>
        <end position="177"/>
    </location>
</feature>
<dbReference type="EMBL" id="JAARWW010000008">
    <property type="protein sequence ID" value="MBC2005157.1"/>
    <property type="molecule type" value="Genomic_DNA"/>
</dbReference>
<dbReference type="STRING" id="1552123.EP57_01810"/>
<comment type="caution">
    <text evidence="2">The sequence shown here is derived from an EMBL/GenBank/DDBJ whole genome shotgun (WGS) entry which is preliminary data.</text>
</comment>
<proteinExistence type="predicted"/>
<sequence length="326" mass="36854">MDTGTHVVMGIALGAVATAVDPAIVGSSAAIGIMTATIIGSQIPDIDTVLKLKNNADYIRNHRGITHSLPGLAIWPLLLSVILYLIFPAAPFWHLLLWTFVAVCLHIFVDIFNAYGTQAIRPFKDTWVAFGFINTFDIFIFASHVVAIIIWLLGAPATTTFFTLYAILAVYYVARYITQRVITHAVKNLIPDSEEVIVASTIRFFQWRVAVTTKDHYYVGRAFKRNISIYEKFDRLPVPDNDIIHAAMKDKNLAAFVSFSKVYNWRIEEKMDGTYVTFTDLRYRSNGHYPFVAVVKLDDDLQIISSYTGWIFSDEKLHKKLHPVTN</sequence>
<dbReference type="EMBL" id="JNFA01000003">
    <property type="protein sequence ID" value="KGL44352.1"/>
    <property type="molecule type" value="Genomic_DNA"/>
</dbReference>
<evidence type="ECO:0000313" key="5">
    <source>
        <dbReference type="EMBL" id="MBC2005157.1"/>
    </source>
</evidence>
<dbReference type="Pfam" id="PF04307">
    <property type="entry name" value="YdjM"/>
    <property type="match status" value="1"/>
</dbReference>
<keyword evidence="7" id="KW-1185">Reference proteome</keyword>
<dbReference type="RefSeq" id="WP_036083623.1">
    <property type="nucleotide sequence ID" value="NZ_CBCSHQ010000022.1"/>
</dbReference>
<dbReference type="GeneID" id="58716177"/>
<dbReference type="eggNOG" id="COG1988">
    <property type="taxonomic scope" value="Bacteria"/>
</dbReference>
<evidence type="ECO:0000313" key="9">
    <source>
        <dbReference type="Proteomes" id="UP000546806"/>
    </source>
</evidence>
<evidence type="ECO:0000313" key="11">
    <source>
        <dbReference type="Proteomes" id="UP000553016"/>
    </source>
</evidence>
<dbReference type="Proteomes" id="UP000553016">
    <property type="component" value="Unassembled WGS sequence"/>
</dbReference>
<reference evidence="8 9" key="2">
    <citation type="submission" date="2020-03" db="EMBL/GenBank/DDBJ databases">
        <title>Soil Listeria distribution.</title>
        <authorList>
            <person name="Liao J."/>
            <person name="Wiedmann M."/>
        </authorList>
    </citation>
    <scope>NUCLEOTIDE SEQUENCE [LARGE SCALE GENOMIC DNA]</scope>
    <source>
        <strain evidence="6 11">FSL L7-0149</strain>
        <strain evidence="5 9">FSL L7-0435</strain>
        <strain evidence="3 8">FSL L7-0978</strain>
        <strain evidence="4 10">FSL L7-0990</strain>
    </source>
</reference>
<keyword evidence="1" id="KW-1133">Transmembrane helix</keyword>
<feature type="transmembrane region" description="Helical" evidence="1">
    <location>
        <begin position="69"/>
        <end position="87"/>
    </location>
</feature>
<keyword evidence="1" id="KW-0472">Membrane</keyword>
<evidence type="ECO:0000313" key="3">
    <source>
        <dbReference type="EMBL" id="MBC1794550.1"/>
    </source>
</evidence>
<evidence type="ECO:0000313" key="8">
    <source>
        <dbReference type="Proteomes" id="UP000539064"/>
    </source>
</evidence>
<feature type="transmembrane region" description="Helical" evidence="1">
    <location>
        <begin position="93"/>
        <end position="115"/>
    </location>
</feature>
<evidence type="ECO:0000256" key="1">
    <source>
        <dbReference type="SAM" id="Phobius"/>
    </source>
</evidence>
<dbReference type="Proteomes" id="UP000539064">
    <property type="component" value="Unassembled WGS sequence"/>
</dbReference>
<gene>
    <name evidence="2" type="ORF">EP57_01810</name>
    <name evidence="3" type="ORF">HCA52_14050</name>
    <name evidence="4" type="ORF">HCA55_15145</name>
    <name evidence="5" type="ORF">HCA78_15380</name>
    <name evidence="6" type="ORF">HCB35_16755</name>
</gene>